<name>A0A2P4Z586_9CRYT</name>
<gene>
    <name evidence="4" type="ORF">CmeUKMEL1_16455</name>
</gene>
<keyword evidence="5" id="KW-1185">Reference proteome</keyword>
<organism evidence="4 5">
    <name type="scientific">Cryptosporidium meleagridis</name>
    <dbReference type="NCBI Taxonomy" id="93969"/>
    <lineage>
        <taxon>Eukaryota</taxon>
        <taxon>Sar</taxon>
        <taxon>Alveolata</taxon>
        <taxon>Apicomplexa</taxon>
        <taxon>Conoidasida</taxon>
        <taxon>Coccidia</taxon>
        <taxon>Eucoccidiorida</taxon>
        <taxon>Eimeriorina</taxon>
        <taxon>Cryptosporidiidae</taxon>
        <taxon>Cryptosporidium</taxon>
    </lineage>
</organism>
<evidence type="ECO:0000256" key="1">
    <source>
        <dbReference type="SAM" id="Coils"/>
    </source>
</evidence>
<feature type="domain" description="Inhibitor of growth protein N-terminal histone-binding" evidence="3">
    <location>
        <begin position="8"/>
        <end position="113"/>
    </location>
</feature>
<dbReference type="VEuPathDB" id="CryptoDB:CmeUKMEL1_16455"/>
<keyword evidence="1" id="KW-0175">Coiled coil</keyword>
<evidence type="ECO:0000313" key="4">
    <source>
        <dbReference type="EMBL" id="POM85245.1"/>
    </source>
</evidence>
<feature type="compositionally biased region" description="Low complexity" evidence="2">
    <location>
        <begin position="170"/>
        <end position="179"/>
    </location>
</feature>
<dbReference type="Proteomes" id="UP000236928">
    <property type="component" value="Unassembled WGS sequence"/>
</dbReference>
<dbReference type="SMART" id="SM01408">
    <property type="entry name" value="ING"/>
    <property type="match status" value="1"/>
</dbReference>
<feature type="compositionally biased region" description="Basic and acidic residues" evidence="2">
    <location>
        <begin position="180"/>
        <end position="190"/>
    </location>
</feature>
<feature type="compositionally biased region" description="Polar residues" evidence="2">
    <location>
        <begin position="139"/>
        <end position="169"/>
    </location>
</feature>
<reference evidence="4 5" key="1">
    <citation type="submission" date="2014-04" db="EMBL/GenBank/DDBJ databases">
        <title>Comparative Genomics of Cryptosporidium Species.</title>
        <authorList>
            <person name="Silva J.C."/>
            <person name="Su Q."/>
            <person name="Chalmers R."/>
            <person name="Chibucos M.C."/>
            <person name="Elwin K."/>
            <person name="Godinez A."/>
            <person name="Guo F."/>
            <person name="Huynh K."/>
            <person name="Orvis J."/>
            <person name="Ott S."/>
            <person name="Sadzewicz L."/>
            <person name="Sengamalay N."/>
            <person name="Shetty A."/>
            <person name="Sun M."/>
            <person name="Tallon L."/>
            <person name="Xiao L."/>
            <person name="Zhang H."/>
            <person name="Fraser C.M."/>
            <person name="Zhu G."/>
            <person name="Kissinger J."/>
            <person name="Widmer G."/>
        </authorList>
    </citation>
    <scope>NUCLEOTIDE SEQUENCE [LARGE SCALE GENOMIC DNA]</scope>
    <source>
        <strain evidence="4 5">UKMEL1</strain>
    </source>
</reference>
<dbReference type="EMBL" id="JIBK01000050">
    <property type="protein sequence ID" value="POM85245.1"/>
    <property type="molecule type" value="Genomic_DNA"/>
</dbReference>
<dbReference type="Gene3D" id="6.10.140.1740">
    <property type="match status" value="1"/>
</dbReference>
<feature type="compositionally biased region" description="Low complexity" evidence="2">
    <location>
        <begin position="123"/>
        <end position="138"/>
    </location>
</feature>
<dbReference type="Pfam" id="PF12998">
    <property type="entry name" value="ING"/>
    <property type="match status" value="1"/>
</dbReference>
<dbReference type="CDD" id="cd16857">
    <property type="entry name" value="ING_ING1_2"/>
    <property type="match status" value="1"/>
</dbReference>
<protein>
    <submittedName>
        <fullName evidence="4">Inhibitor of growth proteins N-terminal histone-binding family protein</fullName>
    </submittedName>
</protein>
<dbReference type="OrthoDB" id="5411773at2759"/>
<dbReference type="InterPro" id="IPR024610">
    <property type="entry name" value="ING_N_histone-binding"/>
</dbReference>
<evidence type="ECO:0000313" key="5">
    <source>
        <dbReference type="Proteomes" id="UP000236928"/>
    </source>
</evidence>
<feature type="compositionally biased region" description="Polar residues" evidence="2">
    <location>
        <begin position="224"/>
        <end position="242"/>
    </location>
</feature>
<feature type="region of interest" description="Disordered" evidence="2">
    <location>
        <begin position="121"/>
        <end position="242"/>
    </location>
</feature>
<accession>A0A2P4Z586</accession>
<proteinExistence type="predicted"/>
<sequence length="328" mass="37358">MSDPHEIFMEDISLLPGWILRNLSLMREIDKKSNDLQIILEEKRDKYLKELSKVAHLDSQNIDKNVSILKIDEINELQKELKALLKEKIAISDQSVHYIRYDGEILKKHYEQLRESLTENFMNNSDSGSSNSYSGRSSFQGQINFKNPGSNNFSGNESNTGRNSISETCNSNDNWNNESQNRDKNVELHNKPSFAHESTSRASKRRRSSATTQIKDTFDHITKKPNSFVDTSSGQKTDQTNLSDDNQNQLCSICEGIELANNKFVKCEHCSNNMHVTCSWSSNPILCRKCCKKSSVQPSITYDIEYSASLINTPKSENNKISKGSRKK</sequence>
<comment type="caution">
    <text evidence="4">The sequence shown here is derived from an EMBL/GenBank/DDBJ whole genome shotgun (WGS) entry which is preliminary data.</text>
</comment>
<dbReference type="AlphaFoldDB" id="A0A2P4Z586"/>
<feature type="coiled-coil region" evidence="1">
    <location>
        <begin position="67"/>
        <end position="94"/>
    </location>
</feature>
<evidence type="ECO:0000259" key="3">
    <source>
        <dbReference type="SMART" id="SM01408"/>
    </source>
</evidence>
<evidence type="ECO:0000256" key="2">
    <source>
        <dbReference type="SAM" id="MobiDB-lite"/>
    </source>
</evidence>